<dbReference type="Proteomes" id="UP000186308">
    <property type="component" value="Unassembled WGS sequence"/>
</dbReference>
<dbReference type="AlphaFoldDB" id="A0A8G2CLM6"/>
<proteinExistence type="predicted"/>
<reference evidence="1 2" key="1">
    <citation type="submission" date="2017-01" db="EMBL/GenBank/DDBJ databases">
        <authorList>
            <person name="Varghese N."/>
            <person name="Submissions S."/>
        </authorList>
    </citation>
    <scope>NUCLEOTIDE SEQUENCE [LARGE SCALE GENOMIC DNA]</scope>
    <source>
        <strain evidence="1 2">ATCC 35905</strain>
    </source>
</reference>
<dbReference type="Gene3D" id="3.30.70.270">
    <property type="match status" value="1"/>
</dbReference>
<evidence type="ECO:0000313" key="2">
    <source>
        <dbReference type="Proteomes" id="UP000186308"/>
    </source>
</evidence>
<dbReference type="RefSeq" id="WP_051657331.1">
    <property type="nucleotide sequence ID" value="NZ_FTNE01000014.1"/>
</dbReference>
<evidence type="ECO:0000313" key="1">
    <source>
        <dbReference type="EMBL" id="SIR05442.1"/>
    </source>
</evidence>
<dbReference type="EMBL" id="FTNE01000014">
    <property type="protein sequence ID" value="SIR05442.1"/>
    <property type="molecule type" value="Genomic_DNA"/>
</dbReference>
<accession>A0A8G2CLM6</accession>
<dbReference type="InterPro" id="IPR029787">
    <property type="entry name" value="Nucleotide_cyclase"/>
</dbReference>
<keyword evidence="2" id="KW-1185">Reference proteome</keyword>
<organism evidence="1 2">
    <name type="scientific">Acidiphilium rubrum</name>
    <dbReference type="NCBI Taxonomy" id="526"/>
    <lineage>
        <taxon>Bacteria</taxon>
        <taxon>Pseudomonadati</taxon>
        <taxon>Pseudomonadota</taxon>
        <taxon>Alphaproteobacteria</taxon>
        <taxon>Acetobacterales</taxon>
        <taxon>Acidocellaceae</taxon>
        <taxon>Acidiphilium</taxon>
    </lineage>
</organism>
<comment type="caution">
    <text evidence="1">The sequence shown here is derived from an EMBL/GenBank/DDBJ whole genome shotgun (WGS) entry which is preliminary data.</text>
</comment>
<gene>
    <name evidence="1" type="ORF">SAMN05421828_11469</name>
</gene>
<sequence>MTDQHIVHYPNATAGRALSDAVVARGSALARLLDSLLTLPDAATAISAACALIATELADAGIVLACRRTVGAGQGDTVLADYPAGIGLADVAGAETVSVVVPRSTPGQGKPAEVYLVAWRSCGDRRLNADDERLLREIAPLLAPFAERLMLGSDGVVPPALDPETGLWCLPSFIEQIDRRFDRLDIEGRIGTMFAFGWVRSDGSSAPEASSIVVKGSVACLQELLRPVDLLGRIGPTRLAAWCDGVDHLIAAERGDRIVARLDSLLAGSGRHAAIGIASRWPQSGDDPATLLMRARQGLEQARLKAAAQARPAVRIWQPPE</sequence>
<name>A0A8G2CLM6_ACIRU</name>
<dbReference type="SUPFAM" id="SSF55073">
    <property type="entry name" value="Nucleotide cyclase"/>
    <property type="match status" value="1"/>
</dbReference>
<protein>
    <submittedName>
        <fullName evidence="1">GGDEF domain-containing protein, diguanylate cyclase (C-di-GMP synthetase) or its enzymatically inactive variants</fullName>
    </submittedName>
</protein>
<dbReference type="InterPro" id="IPR043128">
    <property type="entry name" value="Rev_trsase/Diguanyl_cyclase"/>
</dbReference>